<dbReference type="Pfam" id="PF00583">
    <property type="entry name" value="Acetyltransf_1"/>
    <property type="match status" value="1"/>
</dbReference>
<keyword evidence="3" id="KW-1185">Reference proteome</keyword>
<dbReference type="PROSITE" id="PS51186">
    <property type="entry name" value="GNAT"/>
    <property type="match status" value="1"/>
</dbReference>
<accession>A0ABV5WU11</accession>
<dbReference type="EC" id="2.3.-.-" evidence="2"/>
<comment type="caution">
    <text evidence="2">The sequence shown here is derived from an EMBL/GenBank/DDBJ whole genome shotgun (WGS) entry which is preliminary data.</text>
</comment>
<keyword evidence="2" id="KW-0808">Transferase</keyword>
<dbReference type="Gene3D" id="3.40.630.30">
    <property type="match status" value="1"/>
</dbReference>
<dbReference type="GO" id="GO:0016746">
    <property type="term" value="F:acyltransferase activity"/>
    <property type="evidence" value="ECO:0007669"/>
    <property type="project" value="UniProtKB-KW"/>
</dbReference>
<dbReference type="InterPro" id="IPR000182">
    <property type="entry name" value="GNAT_dom"/>
</dbReference>
<gene>
    <name evidence="2" type="ORF">ACFFLI_07055</name>
</gene>
<dbReference type="Proteomes" id="UP001589691">
    <property type="component" value="Unassembled WGS sequence"/>
</dbReference>
<evidence type="ECO:0000313" key="3">
    <source>
        <dbReference type="Proteomes" id="UP001589691"/>
    </source>
</evidence>
<feature type="domain" description="N-acetyltransferase" evidence="1">
    <location>
        <begin position="24"/>
        <end position="186"/>
    </location>
</feature>
<dbReference type="InterPro" id="IPR016181">
    <property type="entry name" value="Acyl_CoA_acyltransferase"/>
</dbReference>
<evidence type="ECO:0000313" key="2">
    <source>
        <dbReference type="EMBL" id="MFB9769620.1"/>
    </source>
</evidence>
<dbReference type="SUPFAM" id="SSF55729">
    <property type="entry name" value="Acyl-CoA N-acyltransferases (Nat)"/>
    <property type="match status" value="1"/>
</dbReference>
<sequence>MVQFRESLGIVMKLAALQAQLPNFKIRLLTQADQADLLALEQTNPAYHRYFTPEPLTATEIQRDLTAHPEGVVAAQKQVFGFYLANRLVAVLDLLNQYPQERFLFVGLLMVNKTYQRKTIGTVIMTGLMAAAQQAGIVAIQLTRVTADTASATFWRQLGFEDGDQLFLPLTHGDRLPVTTMTRLLAEIS</sequence>
<proteinExistence type="predicted"/>
<evidence type="ECO:0000259" key="1">
    <source>
        <dbReference type="PROSITE" id="PS51186"/>
    </source>
</evidence>
<reference evidence="2 3" key="1">
    <citation type="submission" date="2024-09" db="EMBL/GenBank/DDBJ databases">
        <authorList>
            <person name="Sun Q."/>
            <person name="Mori K."/>
        </authorList>
    </citation>
    <scope>NUCLEOTIDE SEQUENCE [LARGE SCALE GENOMIC DNA]</scope>
    <source>
        <strain evidence="2 3">TBRC 4576</strain>
    </source>
</reference>
<keyword evidence="2" id="KW-0012">Acyltransferase</keyword>
<name>A0ABV5WU11_9LACO</name>
<dbReference type="CDD" id="cd04301">
    <property type="entry name" value="NAT_SF"/>
    <property type="match status" value="1"/>
</dbReference>
<organism evidence="2 3">
    <name type="scientific">Lactiplantibacillus modestisalitolerans</name>
    <dbReference type="NCBI Taxonomy" id="1457219"/>
    <lineage>
        <taxon>Bacteria</taxon>
        <taxon>Bacillati</taxon>
        <taxon>Bacillota</taxon>
        <taxon>Bacilli</taxon>
        <taxon>Lactobacillales</taxon>
        <taxon>Lactobacillaceae</taxon>
        <taxon>Lactiplantibacillus</taxon>
    </lineage>
</organism>
<dbReference type="EMBL" id="JBHLZY010000018">
    <property type="protein sequence ID" value="MFB9769620.1"/>
    <property type="molecule type" value="Genomic_DNA"/>
</dbReference>
<protein>
    <submittedName>
        <fullName evidence="2">GNAT family N-acetyltransferase</fullName>
        <ecNumber evidence="2">2.3.-.-</ecNumber>
    </submittedName>
</protein>